<accession>A0ABV8TWN5</accession>
<sequence length="66" mass="7422">MNDVFDCIEPAAWRVETLESQWYVCEAHHLEVFSACFRAGHVPTSHRTEGTSRLCGADRAATEGLR</sequence>
<dbReference type="RefSeq" id="WP_380619629.1">
    <property type="nucleotide sequence ID" value="NZ_JBHSDK010000012.1"/>
</dbReference>
<dbReference type="EMBL" id="JBHSDK010000012">
    <property type="protein sequence ID" value="MFC4335184.1"/>
    <property type="molecule type" value="Genomic_DNA"/>
</dbReference>
<organism evidence="1 2">
    <name type="scientific">Salininema proteolyticum</name>
    <dbReference type="NCBI Taxonomy" id="1607685"/>
    <lineage>
        <taxon>Bacteria</taxon>
        <taxon>Bacillati</taxon>
        <taxon>Actinomycetota</taxon>
        <taxon>Actinomycetes</taxon>
        <taxon>Glycomycetales</taxon>
        <taxon>Glycomycetaceae</taxon>
        <taxon>Salininema</taxon>
    </lineage>
</organism>
<protein>
    <submittedName>
        <fullName evidence="1">Uncharacterized protein</fullName>
    </submittedName>
</protein>
<gene>
    <name evidence="1" type="ORF">ACFPET_08235</name>
</gene>
<evidence type="ECO:0000313" key="2">
    <source>
        <dbReference type="Proteomes" id="UP001595823"/>
    </source>
</evidence>
<evidence type="ECO:0000313" key="1">
    <source>
        <dbReference type="EMBL" id="MFC4335184.1"/>
    </source>
</evidence>
<proteinExistence type="predicted"/>
<comment type="caution">
    <text evidence="1">The sequence shown here is derived from an EMBL/GenBank/DDBJ whole genome shotgun (WGS) entry which is preliminary data.</text>
</comment>
<dbReference type="Proteomes" id="UP001595823">
    <property type="component" value="Unassembled WGS sequence"/>
</dbReference>
<keyword evidence="2" id="KW-1185">Reference proteome</keyword>
<reference evidence="2" key="1">
    <citation type="journal article" date="2019" name="Int. J. Syst. Evol. Microbiol.">
        <title>The Global Catalogue of Microorganisms (GCM) 10K type strain sequencing project: providing services to taxonomists for standard genome sequencing and annotation.</title>
        <authorList>
            <consortium name="The Broad Institute Genomics Platform"/>
            <consortium name="The Broad Institute Genome Sequencing Center for Infectious Disease"/>
            <person name="Wu L."/>
            <person name="Ma J."/>
        </authorList>
    </citation>
    <scope>NUCLEOTIDE SEQUENCE [LARGE SCALE GENOMIC DNA]</scope>
    <source>
        <strain evidence="2">IBRC-M 10908</strain>
    </source>
</reference>
<name>A0ABV8TWN5_9ACTN</name>